<evidence type="ECO:0000313" key="2">
    <source>
        <dbReference type="Proteomes" id="UP000177751"/>
    </source>
</evidence>
<dbReference type="AlphaFoldDB" id="A0A1G2JCQ2"/>
<name>A0A1G2JCQ2_9BACT</name>
<dbReference type="EMBL" id="MHPP01000019">
    <property type="protein sequence ID" value="OGZ84301.1"/>
    <property type="molecule type" value="Genomic_DNA"/>
</dbReference>
<protein>
    <recommendedName>
        <fullName evidence="3">Helix-turn-helix domain-containing protein</fullName>
    </recommendedName>
</protein>
<reference evidence="1 2" key="1">
    <citation type="journal article" date="2016" name="Nat. Commun.">
        <title>Thousands of microbial genomes shed light on interconnected biogeochemical processes in an aquifer system.</title>
        <authorList>
            <person name="Anantharaman K."/>
            <person name="Brown C.T."/>
            <person name="Hug L.A."/>
            <person name="Sharon I."/>
            <person name="Castelle C.J."/>
            <person name="Probst A.J."/>
            <person name="Thomas B.C."/>
            <person name="Singh A."/>
            <person name="Wilkins M.J."/>
            <person name="Karaoz U."/>
            <person name="Brodie E.L."/>
            <person name="Williams K.H."/>
            <person name="Hubbard S.S."/>
            <person name="Banfield J.F."/>
        </authorList>
    </citation>
    <scope>NUCLEOTIDE SEQUENCE [LARGE SCALE GENOMIC DNA]</scope>
</reference>
<dbReference type="STRING" id="1802229.A2401_02640"/>
<proteinExistence type="predicted"/>
<accession>A0A1G2JCQ2</accession>
<gene>
    <name evidence="1" type="ORF">A2401_02640</name>
</gene>
<evidence type="ECO:0000313" key="1">
    <source>
        <dbReference type="EMBL" id="OGZ84301.1"/>
    </source>
</evidence>
<dbReference type="Proteomes" id="UP000177751">
    <property type="component" value="Unassembled WGS sequence"/>
</dbReference>
<comment type="caution">
    <text evidence="1">The sequence shown here is derived from an EMBL/GenBank/DDBJ whole genome shotgun (WGS) entry which is preliminary data.</text>
</comment>
<sequence>MDKIIIEKDFYTIAELAKILGISRISVFKRVRRDSIKGQKMGQNFIIFKKDVDLSKLMSETKR</sequence>
<organism evidence="1 2">
    <name type="scientific">Candidatus Staskawiczbacteria bacterium RIFOXYC1_FULL_38_18</name>
    <dbReference type="NCBI Taxonomy" id="1802229"/>
    <lineage>
        <taxon>Bacteria</taxon>
        <taxon>Candidatus Staskawicziibacteriota</taxon>
    </lineage>
</organism>
<evidence type="ECO:0008006" key="3">
    <source>
        <dbReference type="Google" id="ProtNLM"/>
    </source>
</evidence>